<evidence type="ECO:0000256" key="9">
    <source>
        <dbReference type="ARBA" id="ARBA00023065"/>
    </source>
</evidence>
<evidence type="ECO:0000256" key="5">
    <source>
        <dbReference type="ARBA" id="ARBA00022692"/>
    </source>
</evidence>
<dbReference type="PROSITE" id="PS00457">
    <property type="entry name" value="NA_SOLUT_SYMP_2"/>
    <property type="match status" value="1"/>
</dbReference>
<comment type="caution">
    <text evidence="15">The sequence shown here is derived from an EMBL/GenBank/DDBJ whole genome shotgun (WGS) entry which is preliminary data.</text>
</comment>
<protein>
    <submittedName>
        <fullName evidence="15">SSS family transporter</fullName>
    </submittedName>
</protein>
<dbReference type="EMBL" id="JACIBS010000001">
    <property type="protein sequence ID" value="MBB3661762.1"/>
    <property type="molecule type" value="Genomic_DNA"/>
</dbReference>
<reference evidence="15 16" key="1">
    <citation type="submission" date="2020-08" db="EMBL/GenBank/DDBJ databases">
        <title>Sequencing the genomes of 1000 actinobacteria strains.</title>
        <authorList>
            <person name="Klenk H.-P."/>
        </authorList>
    </citation>
    <scope>NUCLEOTIDE SEQUENCE [LARGE SCALE GENOMIC DNA]</scope>
    <source>
        <strain evidence="15 16">DSM 45267</strain>
    </source>
</reference>
<feature type="transmembrane region" description="Helical" evidence="14">
    <location>
        <begin position="357"/>
        <end position="377"/>
    </location>
</feature>
<dbReference type="PROSITE" id="PS50283">
    <property type="entry name" value="NA_SOLUT_SYMP_3"/>
    <property type="match status" value="1"/>
</dbReference>
<evidence type="ECO:0000256" key="4">
    <source>
        <dbReference type="ARBA" id="ARBA00022475"/>
    </source>
</evidence>
<sequence length="492" mass="51706">MTLMIVLGYFLVLIAIGMVAYRRVRNSTDEFFVAGRSLGTFVNSWAFIASLASGGSVMASVGSALALGFPFAAALVAGAPVGFVVASVLVARPLRKLGKYTVPDFFNSRFNSPMMRVVVPVLVVIASSAYIVSQLKGSAIVAGHLLGWDYQTALWVAGVVFVLYVSIGGFLSVTWNDIFQGILLFSCMVGLGVAAFSAMGDFPTAWNATLEAYPALTGAADAHSVWSYVGAFLTWATAISVLPHVIMRVYSARNVRSARVSLNTAMLLYGVMMLIVAIVLVPAAATLLPNADITDPDAIFLTLADRVFGPLGQGVLAAAVLAAIMSTTAGLLMACNSAIGHDLYRGILRPQAGQKEVIRVTQAATWVVGILCILLAINPPEFLIVLYTAAVALLASAFFAPMVLGIWWRRTTAAGAGSGMIGGAVLFGIAFAMDLPTSSEVLIGLPASFLLTVAVSLVTSSGRDDDVRDAWLATQEADETDEEAATDAEPTR</sequence>
<keyword evidence="7 14" id="KW-1133">Transmembrane helix</keyword>
<evidence type="ECO:0000256" key="3">
    <source>
        <dbReference type="ARBA" id="ARBA00022448"/>
    </source>
</evidence>
<feature type="transmembrane region" description="Helical" evidence="14">
    <location>
        <begin position="71"/>
        <end position="94"/>
    </location>
</feature>
<accession>A0A839XCS6</accession>
<evidence type="ECO:0000256" key="12">
    <source>
        <dbReference type="ARBA" id="ARBA00033708"/>
    </source>
</evidence>
<dbReference type="GO" id="GO:0005886">
    <property type="term" value="C:plasma membrane"/>
    <property type="evidence" value="ECO:0007669"/>
    <property type="project" value="UniProtKB-SubCell"/>
</dbReference>
<keyword evidence="8" id="KW-0915">Sodium</keyword>
<comment type="subcellular location">
    <subcellularLocation>
        <location evidence="1">Cell membrane</location>
        <topology evidence="1">Multi-pass membrane protein</topology>
    </subcellularLocation>
</comment>
<evidence type="ECO:0000256" key="13">
    <source>
        <dbReference type="RuleBase" id="RU362091"/>
    </source>
</evidence>
<dbReference type="RefSeq" id="WP_183779046.1">
    <property type="nucleotide sequence ID" value="NZ_JACIBS010000001.1"/>
</dbReference>
<dbReference type="Proteomes" id="UP000564573">
    <property type="component" value="Unassembled WGS sequence"/>
</dbReference>
<keyword evidence="9" id="KW-0406">Ion transport</keyword>
<dbReference type="Gene3D" id="1.20.1730.10">
    <property type="entry name" value="Sodium/glucose cotransporter"/>
    <property type="match status" value="1"/>
</dbReference>
<dbReference type="InterPro" id="IPR050277">
    <property type="entry name" value="Sodium:Solute_Symporter"/>
</dbReference>
<feature type="transmembrane region" description="Helical" evidence="14">
    <location>
        <begin position="153"/>
        <end position="175"/>
    </location>
</feature>
<evidence type="ECO:0000256" key="11">
    <source>
        <dbReference type="ARBA" id="ARBA00023201"/>
    </source>
</evidence>
<dbReference type="InterPro" id="IPR018212">
    <property type="entry name" value="Na/solute_symporter_CS"/>
</dbReference>
<keyword evidence="10 14" id="KW-0472">Membrane</keyword>
<dbReference type="PANTHER" id="PTHR48086">
    <property type="entry name" value="SODIUM/PROLINE SYMPORTER-RELATED"/>
    <property type="match status" value="1"/>
</dbReference>
<dbReference type="GO" id="GO:0006814">
    <property type="term" value="P:sodium ion transport"/>
    <property type="evidence" value="ECO:0007669"/>
    <property type="project" value="UniProtKB-KW"/>
</dbReference>
<feature type="transmembrane region" description="Helical" evidence="14">
    <location>
        <begin position="45"/>
        <end position="65"/>
    </location>
</feature>
<keyword evidence="4" id="KW-1003">Cell membrane</keyword>
<feature type="transmembrane region" description="Helical" evidence="14">
    <location>
        <begin position="383"/>
        <end position="407"/>
    </location>
</feature>
<evidence type="ECO:0000256" key="14">
    <source>
        <dbReference type="SAM" id="Phobius"/>
    </source>
</evidence>
<feature type="transmembrane region" description="Helical" evidence="14">
    <location>
        <begin position="114"/>
        <end position="133"/>
    </location>
</feature>
<keyword evidence="6" id="KW-0769">Symport</keyword>
<evidence type="ECO:0000313" key="15">
    <source>
        <dbReference type="EMBL" id="MBB3661762.1"/>
    </source>
</evidence>
<dbReference type="Pfam" id="PF00474">
    <property type="entry name" value="SSF"/>
    <property type="match status" value="1"/>
</dbReference>
<name>A0A839XCS6_9PSEU</name>
<dbReference type="InterPro" id="IPR038377">
    <property type="entry name" value="Na/Glc_symporter_sf"/>
</dbReference>
<keyword evidence="5 14" id="KW-0812">Transmembrane</keyword>
<evidence type="ECO:0000256" key="1">
    <source>
        <dbReference type="ARBA" id="ARBA00004651"/>
    </source>
</evidence>
<proteinExistence type="inferred from homology"/>
<feature type="transmembrane region" description="Helical" evidence="14">
    <location>
        <begin position="6"/>
        <end position="24"/>
    </location>
</feature>
<feature type="transmembrane region" description="Helical" evidence="14">
    <location>
        <begin position="441"/>
        <end position="459"/>
    </location>
</feature>
<comment type="similarity">
    <text evidence="2 13">Belongs to the sodium:solute symporter (SSF) (TC 2.A.21) family.</text>
</comment>
<keyword evidence="3" id="KW-0813">Transport</keyword>
<feature type="transmembrane region" description="Helical" evidence="14">
    <location>
        <begin position="414"/>
        <end position="435"/>
    </location>
</feature>
<keyword evidence="16" id="KW-1185">Reference proteome</keyword>
<dbReference type="PANTHER" id="PTHR48086:SF3">
    <property type="entry name" value="SODIUM_PROLINE SYMPORTER"/>
    <property type="match status" value="1"/>
</dbReference>
<dbReference type="AlphaFoldDB" id="A0A839XCS6"/>
<dbReference type="NCBIfam" id="TIGR00813">
    <property type="entry name" value="sss"/>
    <property type="match status" value="1"/>
</dbReference>
<dbReference type="GO" id="GO:0015293">
    <property type="term" value="F:symporter activity"/>
    <property type="evidence" value="ECO:0007669"/>
    <property type="project" value="UniProtKB-KW"/>
</dbReference>
<dbReference type="PROSITE" id="PS00456">
    <property type="entry name" value="NA_SOLUT_SYMP_1"/>
    <property type="match status" value="1"/>
</dbReference>
<dbReference type="GO" id="GO:0046942">
    <property type="term" value="P:carboxylic acid transport"/>
    <property type="evidence" value="ECO:0007669"/>
    <property type="project" value="UniProtKB-ARBA"/>
</dbReference>
<feature type="transmembrane region" description="Helical" evidence="14">
    <location>
        <begin position="225"/>
        <end position="246"/>
    </location>
</feature>
<evidence type="ECO:0000256" key="7">
    <source>
        <dbReference type="ARBA" id="ARBA00022989"/>
    </source>
</evidence>
<evidence type="ECO:0000256" key="2">
    <source>
        <dbReference type="ARBA" id="ARBA00006434"/>
    </source>
</evidence>
<feature type="transmembrane region" description="Helical" evidence="14">
    <location>
        <begin position="182"/>
        <end position="205"/>
    </location>
</feature>
<feature type="transmembrane region" description="Helical" evidence="14">
    <location>
        <begin position="311"/>
        <end position="336"/>
    </location>
</feature>
<evidence type="ECO:0000256" key="10">
    <source>
        <dbReference type="ARBA" id="ARBA00023136"/>
    </source>
</evidence>
<evidence type="ECO:0000256" key="8">
    <source>
        <dbReference type="ARBA" id="ARBA00023053"/>
    </source>
</evidence>
<dbReference type="InterPro" id="IPR001734">
    <property type="entry name" value="Na/solute_symporter"/>
</dbReference>
<keyword evidence="11" id="KW-0739">Sodium transport</keyword>
<organism evidence="15 16">
    <name type="scientific">Prauserella sediminis</name>
    <dbReference type="NCBI Taxonomy" id="577680"/>
    <lineage>
        <taxon>Bacteria</taxon>
        <taxon>Bacillati</taxon>
        <taxon>Actinomycetota</taxon>
        <taxon>Actinomycetes</taxon>
        <taxon>Pseudonocardiales</taxon>
        <taxon>Pseudonocardiaceae</taxon>
        <taxon>Prauserella</taxon>
        <taxon>Prauserella salsuginis group</taxon>
    </lineage>
</organism>
<evidence type="ECO:0000256" key="6">
    <source>
        <dbReference type="ARBA" id="ARBA00022847"/>
    </source>
</evidence>
<gene>
    <name evidence="15" type="ORF">FB384_000666</name>
</gene>
<feature type="transmembrane region" description="Helical" evidence="14">
    <location>
        <begin position="267"/>
        <end position="291"/>
    </location>
</feature>
<evidence type="ECO:0000313" key="16">
    <source>
        <dbReference type="Proteomes" id="UP000564573"/>
    </source>
</evidence>
<comment type="catalytic activity">
    <reaction evidence="12">
        <text>L-proline(in) + Na(+)(in) = L-proline(out) + Na(+)(out)</text>
        <dbReference type="Rhea" id="RHEA:28967"/>
        <dbReference type="ChEBI" id="CHEBI:29101"/>
        <dbReference type="ChEBI" id="CHEBI:60039"/>
    </reaction>
</comment>